<evidence type="ECO:0000256" key="4">
    <source>
        <dbReference type="SAM" id="MobiDB-lite"/>
    </source>
</evidence>
<feature type="domain" description="ALMS motif" evidence="5">
    <location>
        <begin position="917"/>
        <end position="1043"/>
    </location>
</feature>
<dbReference type="InterPro" id="IPR029299">
    <property type="entry name" value="ALMS_motif"/>
</dbReference>
<reference evidence="6 7" key="1">
    <citation type="journal article" date="2007" name="Nature">
        <title>Evolution of genes and genomes on the Drosophila phylogeny.</title>
        <authorList>
            <consortium name="Drosophila 12 Genomes Consortium"/>
            <person name="Clark A.G."/>
            <person name="Eisen M.B."/>
            <person name="Smith D.R."/>
            <person name="Bergman C.M."/>
            <person name="Oliver B."/>
            <person name="Markow T.A."/>
            <person name="Kaufman T.C."/>
            <person name="Kellis M."/>
            <person name="Gelbart W."/>
            <person name="Iyer V.N."/>
            <person name="Pollard D.A."/>
            <person name="Sackton T.B."/>
            <person name="Larracuente A.M."/>
            <person name="Singh N.D."/>
            <person name="Abad J.P."/>
            <person name="Abt D.N."/>
            <person name="Adryan B."/>
            <person name="Aguade M."/>
            <person name="Akashi H."/>
            <person name="Anderson W.W."/>
            <person name="Aquadro C.F."/>
            <person name="Ardell D.H."/>
            <person name="Arguello R."/>
            <person name="Artieri C.G."/>
            <person name="Barbash D.A."/>
            <person name="Barker D."/>
            <person name="Barsanti P."/>
            <person name="Batterham P."/>
            <person name="Batzoglou S."/>
            <person name="Begun D."/>
            <person name="Bhutkar A."/>
            <person name="Blanco E."/>
            <person name="Bosak S.A."/>
            <person name="Bradley R.K."/>
            <person name="Brand A.D."/>
            <person name="Brent M.R."/>
            <person name="Brooks A.N."/>
            <person name="Brown R.H."/>
            <person name="Butlin R.K."/>
            <person name="Caggese C."/>
            <person name="Calvi B.R."/>
            <person name="Bernardo de Carvalho A."/>
            <person name="Caspi A."/>
            <person name="Castrezana S."/>
            <person name="Celniker S.E."/>
            <person name="Chang J.L."/>
            <person name="Chapple C."/>
            <person name="Chatterji S."/>
            <person name="Chinwalla A."/>
            <person name="Civetta A."/>
            <person name="Clifton S.W."/>
            <person name="Comeron J.M."/>
            <person name="Costello J.C."/>
            <person name="Coyne J.A."/>
            <person name="Daub J."/>
            <person name="David R.G."/>
            <person name="Delcher A.L."/>
            <person name="Delehaunty K."/>
            <person name="Do C.B."/>
            <person name="Ebling H."/>
            <person name="Edwards K."/>
            <person name="Eickbush T."/>
            <person name="Evans J.D."/>
            <person name="Filipski A."/>
            <person name="Findeiss S."/>
            <person name="Freyhult E."/>
            <person name="Fulton L."/>
            <person name="Fulton R."/>
            <person name="Garcia A.C."/>
            <person name="Gardiner A."/>
            <person name="Garfield D.A."/>
            <person name="Garvin B.E."/>
            <person name="Gibson G."/>
            <person name="Gilbert D."/>
            <person name="Gnerre S."/>
            <person name="Godfrey J."/>
            <person name="Good R."/>
            <person name="Gotea V."/>
            <person name="Gravely B."/>
            <person name="Greenberg A.J."/>
            <person name="Griffiths-Jones S."/>
            <person name="Gross S."/>
            <person name="Guigo R."/>
            <person name="Gustafson E.A."/>
            <person name="Haerty W."/>
            <person name="Hahn M.W."/>
            <person name="Halligan D.L."/>
            <person name="Halpern A.L."/>
            <person name="Halter G.M."/>
            <person name="Han M.V."/>
            <person name="Heger A."/>
            <person name="Hillier L."/>
            <person name="Hinrichs A.S."/>
            <person name="Holmes I."/>
            <person name="Hoskins R.A."/>
            <person name="Hubisz M.J."/>
            <person name="Hultmark D."/>
            <person name="Huntley M.A."/>
            <person name="Jaffe D.B."/>
            <person name="Jagadeeshan S."/>
            <person name="Jeck W.R."/>
            <person name="Johnson J."/>
            <person name="Jones C.D."/>
            <person name="Jordan W.C."/>
            <person name="Karpen G.H."/>
            <person name="Kataoka E."/>
            <person name="Keightley P.D."/>
            <person name="Kheradpour P."/>
            <person name="Kirkness E.F."/>
            <person name="Koerich L.B."/>
            <person name="Kristiansen K."/>
            <person name="Kudrna D."/>
            <person name="Kulathinal R.J."/>
            <person name="Kumar S."/>
            <person name="Kwok R."/>
            <person name="Lander E."/>
            <person name="Langley C.H."/>
            <person name="Lapoint R."/>
            <person name="Lazzaro B.P."/>
            <person name="Lee S.J."/>
            <person name="Levesque L."/>
            <person name="Li R."/>
            <person name="Lin C.F."/>
            <person name="Lin M.F."/>
            <person name="Lindblad-Toh K."/>
            <person name="Llopart A."/>
            <person name="Long M."/>
            <person name="Low L."/>
            <person name="Lozovsky E."/>
            <person name="Lu J."/>
            <person name="Luo M."/>
            <person name="Machado C.A."/>
            <person name="Makalowski W."/>
            <person name="Marzo M."/>
            <person name="Matsuda M."/>
            <person name="Matzkin L."/>
            <person name="McAllister B."/>
            <person name="McBride C.S."/>
            <person name="McKernan B."/>
            <person name="McKernan K."/>
            <person name="Mendez-Lago M."/>
            <person name="Minx P."/>
            <person name="Mollenhauer M.U."/>
            <person name="Montooth K."/>
            <person name="Mount S.M."/>
            <person name="Mu X."/>
            <person name="Myers E."/>
            <person name="Negre B."/>
            <person name="Newfeld S."/>
            <person name="Nielsen R."/>
            <person name="Noor M.A."/>
            <person name="O'Grady P."/>
            <person name="Pachter L."/>
            <person name="Papaceit M."/>
            <person name="Parisi M.J."/>
            <person name="Parisi M."/>
            <person name="Parts L."/>
            <person name="Pedersen J.S."/>
            <person name="Pesole G."/>
            <person name="Phillippy A.M."/>
            <person name="Ponting C.P."/>
            <person name="Pop M."/>
            <person name="Porcelli D."/>
            <person name="Powell J.R."/>
            <person name="Prohaska S."/>
            <person name="Pruitt K."/>
            <person name="Puig M."/>
            <person name="Quesneville H."/>
            <person name="Ram K.R."/>
            <person name="Rand D."/>
            <person name="Rasmussen M.D."/>
            <person name="Reed L.K."/>
            <person name="Reenan R."/>
            <person name="Reily A."/>
            <person name="Remington K.A."/>
            <person name="Rieger T.T."/>
            <person name="Ritchie M.G."/>
            <person name="Robin C."/>
            <person name="Rogers Y.H."/>
            <person name="Rohde C."/>
            <person name="Rozas J."/>
            <person name="Rubenfield M.J."/>
            <person name="Ruiz A."/>
            <person name="Russo S."/>
            <person name="Salzberg S.L."/>
            <person name="Sanchez-Gracia A."/>
            <person name="Saranga D.J."/>
            <person name="Sato H."/>
            <person name="Schaeffer S.W."/>
            <person name="Schatz M.C."/>
            <person name="Schlenke T."/>
            <person name="Schwartz R."/>
            <person name="Segarra C."/>
            <person name="Singh R.S."/>
            <person name="Sirot L."/>
            <person name="Sirota M."/>
            <person name="Sisneros N.B."/>
            <person name="Smith C.D."/>
            <person name="Smith T.F."/>
            <person name="Spieth J."/>
            <person name="Stage D.E."/>
            <person name="Stark A."/>
            <person name="Stephan W."/>
            <person name="Strausberg R.L."/>
            <person name="Strempel S."/>
            <person name="Sturgill D."/>
            <person name="Sutton G."/>
            <person name="Sutton G.G."/>
            <person name="Tao W."/>
            <person name="Teichmann S."/>
            <person name="Tobari Y.N."/>
            <person name="Tomimura Y."/>
            <person name="Tsolas J.M."/>
            <person name="Valente V.L."/>
            <person name="Venter E."/>
            <person name="Venter J.C."/>
            <person name="Vicario S."/>
            <person name="Vieira F.G."/>
            <person name="Vilella A.J."/>
            <person name="Villasante A."/>
            <person name="Walenz B."/>
            <person name="Wang J."/>
            <person name="Wasserman M."/>
            <person name="Watts T."/>
            <person name="Wilson D."/>
            <person name="Wilson R.K."/>
            <person name="Wing R.A."/>
            <person name="Wolfner M.F."/>
            <person name="Wong A."/>
            <person name="Wong G.K."/>
            <person name="Wu C.I."/>
            <person name="Wu G."/>
            <person name="Yamamoto D."/>
            <person name="Yang H.P."/>
            <person name="Yang S.P."/>
            <person name="Yorke J.A."/>
            <person name="Yoshida K."/>
            <person name="Zdobnov E."/>
            <person name="Zhang P."/>
            <person name="Zhang Y."/>
            <person name="Zimin A.V."/>
            <person name="Baldwin J."/>
            <person name="Abdouelleil A."/>
            <person name="Abdulkadir J."/>
            <person name="Abebe A."/>
            <person name="Abera B."/>
            <person name="Abreu J."/>
            <person name="Acer S.C."/>
            <person name="Aftuck L."/>
            <person name="Alexander A."/>
            <person name="An P."/>
            <person name="Anderson E."/>
            <person name="Anderson S."/>
            <person name="Arachi H."/>
            <person name="Azer M."/>
            <person name="Bachantsang P."/>
            <person name="Barry A."/>
            <person name="Bayul T."/>
            <person name="Berlin A."/>
            <person name="Bessette D."/>
            <person name="Bloom T."/>
            <person name="Blye J."/>
            <person name="Boguslavskiy L."/>
            <person name="Bonnet C."/>
            <person name="Boukhgalter B."/>
            <person name="Bourzgui I."/>
            <person name="Brown A."/>
            <person name="Cahill P."/>
            <person name="Channer S."/>
            <person name="Cheshatsang Y."/>
            <person name="Chuda L."/>
            <person name="Citroen M."/>
            <person name="Collymore A."/>
            <person name="Cooke P."/>
            <person name="Costello M."/>
            <person name="D'Aco K."/>
            <person name="Daza R."/>
            <person name="De Haan G."/>
            <person name="DeGray S."/>
            <person name="DeMaso C."/>
            <person name="Dhargay N."/>
            <person name="Dooley K."/>
            <person name="Dooley E."/>
            <person name="Doricent M."/>
            <person name="Dorje P."/>
            <person name="Dorjee K."/>
            <person name="Dupes A."/>
            <person name="Elong R."/>
            <person name="Falk J."/>
            <person name="Farina A."/>
            <person name="Faro S."/>
            <person name="Ferguson D."/>
            <person name="Fisher S."/>
            <person name="Foley C.D."/>
            <person name="Franke A."/>
            <person name="Friedrich D."/>
            <person name="Gadbois L."/>
            <person name="Gearin G."/>
            <person name="Gearin C.R."/>
            <person name="Giannoukos G."/>
            <person name="Goode T."/>
            <person name="Graham J."/>
            <person name="Grandbois E."/>
            <person name="Grewal S."/>
            <person name="Gyaltsen K."/>
            <person name="Hafez N."/>
            <person name="Hagos B."/>
            <person name="Hall J."/>
            <person name="Henson C."/>
            <person name="Hollinger A."/>
            <person name="Honan T."/>
            <person name="Huard M.D."/>
            <person name="Hughes L."/>
            <person name="Hurhula B."/>
            <person name="Husby M.E."/>
            <person name="Kamat A."/>
            <person name="Kanga B."/>
            <person name="Kashin S."/>
            <person name="Khazanovich D."/>
            <person name="Kisner P."/>
            <person name="Lance K."/>
            <person name="Lara M."/>
            <person name="Lee W."/>
            <person name="Lennon N."/>
            <person name="Letendre F."/>
            <person name="LeVine R."/>
            <person name="Lipovsky A."/>
            <person name="Liu X."/>
            <person name="Liu J."/>
            <person name="Liu S."/>
            <person name="Lokyitsang T."/>
            <person name="Lokyitsang Y."/>
            <person name="Lubonja R."/>
            <person name="Lui A."/>
            <person name="MacDonald P."/>
            <person name="Magnisalis V."/>
            <person name="Maru K."/>
            <person name="Matthews C."/>
            <person name="McCusker W."/>
            <person name="McDonough S."/>
            <person name="Mehta T."/>
            <person name="Meldrim J."/>
            <person name="Meneus L."/>
            <person name="Mihai O."/>
            <person name="Mihalev A."/>
            <person name="Mihova T."/>
            <person name="Mittelman R."/>
            <person name="Mlenga V."/>
            <person name="Montmayeur A."/>
            <person name="Mulrain L."/>
            <person name="Navidi A."/>
            <person name="Naylor J."/>
            <person name="Negash T."/>
            <person name="Nguyen T."/>
            <person name="Nguyen N."/>
            <person name="Nicol R."/>
            <person name="Norbu C."/>
            <person name="Norbu N."/>
            <person name="Novod N."/>
            <person name="O'Neill B."/>
            <person name="Osman S."/>
            <person name="Markiewicz E."/>
            <person name="Oyono O.L."/>
            <person name="Patti C."/>
            <person name="Phunkhang P."/>
            <person name="Pierre F."/>
            <person name="Priest M."/>
            <person name="Raghuraman S."/>
            <person name="Rege F."/>
            <person name="Reyes R."/>
            <person name="Rise C."/>
            <person name="Rogov P."/>
            <person name="Ross K."/>
            <person name="Ryan E."/>
            <person name="Settipalli S."/>
            <person name="Shea T."/>
            <person name="Sherpa N."/>
            <person name="Shi L."/>
            <person name="Shih D."/>
            <person name="Sparrow T."/>
            <person name="Spaulding J."/>
            <person name="Stalker J."/>
            <person name="Stange-Thomann N."/>
            <person name="Stavropoulos S."/>
            <person name="Stone C."/>
            <person name="Strader C."/>
            <person name="Tesfaye S."/>
            <person name="Thomson T."/>
            <person name="Thoulutsang Y."/>
            <person name="Thoulutsang D."/>
            <person name="Topham K."/>
            <person name="Topping I."/>
            <person name="Tsamla T."/>
            <person name="Vassiliev H."/>
            <person name="Vo A."/>
            <person name="Wangchuk T."/>
            <person name="Wangdi T."/>
            <person name="Weiand M."/>
            <person name="Wilkinson J."/>
            <person name="Wilson A."/>
            <person name="Yadav S."/>
            <person name="Young G."/>
            <person name="Yu Q."/>
            <person name="Zembek L."/>
            <person name="Zhong D."/>
            <person name="Zimmer A."/>
            <person name="Zwirko Z."/>
            <person name="Jaffe D.B."/>
            <person name="Alvarez P."/>
            <person name="Brockman W."/>
            <person name="Butler J."/>
            <person name="Chin C."/>
            <person name="Gnerre S."/>
            <person name="Grabherr M."/>
            <person name="Kleber M."/>
            <person name="Mauceli E."/>
            <person name="MacCallum I."/>
        </authorList>
    </citation>
    <scope>NUCLEOTIDE SEQUENCE [LARGE SCALE GENOMIC DNA]</scope>
    <source>
        <strain evidence="7">Tucson 14030-0811.24</strain>
    </source>
</reference>
<comment type="subcellular location">
    <subcellularLocation>
        <location evidence="1">Cytoplasm</location>
        <location evidence="1">Cytoskeleton</location>
        <location evidence="1">Microtubule organizing center</location>
        <location evidence="1">Centrosome</location>
    </subcellularLocation>
</comment>
<organism evidence="6 7">
    <name type="scientific">Drosophila willistoni</name>
    <name type="common">Fruit fly</name>
    <dbReference type="NCBI Taxonomy" id="7260"/>
    <lineage>
        <taxon>Eukaryota</taxon>
        <taxon>Metazoa</taxon>
        <taxon>Ecdysozoa</taxon>
        <taxon>Arthropoda</taxon>
        <taxon>Hexapoda</taxon>
        <taxon>Insecta</taxon>
        <taxon>Pterygota</taxon>
        <taxon>Neoptera</taxon>
        <taxon>Endopterygota</taxon>
        <taxon>Diptera</taxon>
        <taxon>Brachycera</taxon>
        <taxon>Muscomorpha</taxon>
        <taxon>Ephydroidea</taxon>
        <taxon>Drosophilidae</taxon>
        <taxon>Drosophila</taxon>
        <taxon>Sophophora</taxon>
    </lineage>
</organism>
<evidence type="ECO:0000256" key="1">
    <source>
        <dbReference type="ARBA" id="ARBA00004300"/>
    </source>
</evidence>
<dbReference type="GO" id="GO:0005813">
    <property type="term" value="C:centrosome"/>
    <property type="evidence" value="ECO:0007669"/>
    <property type="project" value="UniProtKB-SubCell"/>
</dbReference>
<feature type="compositionally biased region" description="Polar residues" evidence="4">
    <location>
        <begin position="720"/>
        <end position="735"/>
    </location>
</feature>
<keyword evidence="7" id="KW-1185">Reference proteome</keyword>
<dbReference type="PANTHER" id="PTHR48125:SF10">
    <property type="entry name" value="OS12G0136300 PROTEIN"/>
    <property type="match status" value="1"/>
</dbReference>
<feature type="compositionally biased region" description="Pro residues" evidence="4">
    <location>
        <begin position="670"/>
        <end position="686"/>
    </location>
</feature>
<dbReference type="Pfam" id="PF15309">
    <property type="entry name" value="ALMS_motif"/>
    <property type="match status" value="1"/>
</dbReference>
<dbReference type="Proteomes" id="UP000007798">
    <property type="component" value="Unassembled WGS sequence"/>
</dbReference>
<keyword evidence="3" id="KW-0206">Cytoskeleton</keyword>
<feature type="compositionally biased region" description="Pro residues" evidence="4">
    <location>
        <begin position="698"/>
        <end position="711"/>
    </location>
</feature>
<name>B4N296_DROWI</name>
<feature type="compositionally biased region" description="Low complexity" evidence="4">
    <location>
        <begin position="498"/>
        <end position="510"/>
    </location>
</feature>
<feature type="compositionally biased region" description="Basic and acidic residues" evidence="4">
    <location>
        <begin position="253"/>
        <end position="265"/>
    </location>
</feature>
<feature type="compositionally biased region" description="Low complexity" evidence="4">
    <location>
        <begin position="369"/>
        <end position="378"/>
    </location>
</feature>
<evidence type="ECO:0000256" key="2">
    <source>
        <dbReference type="ARBA" id="ARBA00022490"/>
    </source>
</evidence>
<feature type="compositionally biased region" description="Low complexity" evidence="4">
    <location>
        <begin position="229"/>
        <end position="238"/>
    </location>
</feature>
<feature type="compositionally biased region" description="Low complexity" evidence="4">
    <location>
        <begin position="418"/>
        <end position="427"/>
    </location>
</feature>
<proteinExistence type="predicted"/>
<dbReference type="HOGENOM" id="CLU_009110_0_0_1"/>
<feature type="region of interest" description="Disordered" evidence="4">
    <location>
        <begin position="417"/>
        <end position="511"/>
    </location>
</feature>
<feature type="region of interest" description="Disordered" evidence="4">
    <location>
        <begin position="144"/>
        <end position="169"/>
    </location>
</feature>
<keyword evidence="2" id="KW-0963">Cytoplasm</keyword>
<feature type="region of interest" description="Disordered" evidence="4">
    <location>
        <begin position="57"/>
        <end position="107"/>
    </location>
</feature>
<feature type="region of interest" description="Disordered" evidence="4">
    <location>
        <begin position="336"/>
        <end position="378"/>
    </location>
</feature>
<evidence type="ECO:0000256" key="3">
    <source>
        <dbReference type="ARBA" id="ARBA00023212"/>
    </source>
</evidence>
<feature type="compositionally biased region" description="Polar residues" evidence="4">
    <location>
        <begin position="455"/>
        <end position="484"/>
    </location>
</feature>
<feature type="region of interest" description="Disordered" evidence="4">
    <location>
        <begin position="625"/>
        <end position="745"/>
    </location>
</feature>
<evidence type="ECO:0000313" key="7">
    <source>
        <dbReference type="Proteomes" id="UP000007798"/>
    </source>
</evidence>
<dbReference type="eggNOG" id="ENOG502SFA4">
    <property type="taxonomic scope" value="Eukaryota"/>
</dbReference>
<sequence length="1054" mass="116140">MDEEPRSSTSRVPPKVREYISEMAVDRELERYMALSSTASSGGSGHSCALVMGAAGRPGSSLCPRNRCRSGSSRQSSRKSLSSCLLDVAEPPQPPAGPAMLVDQPTSGSTDDVVLIPIVIAESGQVVVSKKQMSASVEDLCTPTKAANQPKEMQTKKTQTPESAVKSHKRLEWDPSADVGYYKRAVSTSNISTLERSVMEDCWRLPHQRSESDLNRLQLEDQKAEESQHQPQQQQQPPLASSTFVNRTISRNRNRESNTSSRRDSQVTVGTSLYGSSVASSFDYQQPSLQHEVSMTIATSSTTSTSVSATPSLTQRNSRQLEQERLFTAAQFQRILSENKENSNNNHNNRKKKEKPRGERENKENLQPGGSHRSSVSGSGELDLGIDLLCSLIKTRSLSHGQKKHLVREIAKRISCLESGDSSSRSSRQGRRESLPTPTPIVALTPASVPAAAQMKTQSTNTTSSVTKIQSKATNTTSSITKIQTIAPVPAPRTHLPTTRSSGESSTSCSHDLITQKTNVQAQSANSTDADVDTDQVALQDWLNPMTQSEIEYEQRAKRGPDTERRHQLVWIESEIKRLQTLHTLLATATTKLKPKAVCLSPLHIESAGRSTVITEQIIQTAPLVETPASLDSRATGGAERPPPAEGNNNLSQKKQPKETQTDEIQEIPAAPPVTPANTPLPPPQIPQRGARPCSALTPPPRPPPPPPPPPPERHLNHELQLQQQRSKMATPASSSGGGRSESVCSFVQQRQRQFMEHYQNQQQQQLYLLGSTYATPYLGENAHSCGDDGAIYYQVVNSQGAASYVQATAVATGPAAATATASTHCRTTTTSSASSMLCISSEISIPMGMVNTCETTTTTTTTHQYDDVACQRRRQQPRPQTQSQQQTFTQTMQVRPRGIAYVIQFTVNGDSEVLPETLSLQDQLQRARPEFCAKSKQRKAILNQMQMLRNVRRREMDELLCENINTNVETVDKQLQQLPPPAASRIRIFSTKEMKALTSKRCQSLPEVLAAQNRMREEQRRRNNRMMRDVFNRRLHSRVAKGQLSLNHSRTII</sequence>
<dbReference type="FunCoup" id="B4N296">
    <property type="interactions" value="64"/>
</dbReference>
<dbReference type="OrthoDB" id="2448405at2759"/>
<evidence type="ECO:0000313" key="6">
    <source>
        <dbReference type="EMBL" id="EDW78485.2"/>
    </source>
</evidence>
<dbReference type="EMBL" id="CH963925">
    <property type="protein sequence ID" value="EDW78485.2"/>
    <property type="molecule type" value="Genomic_DNA"/>
</dbReference>
<dbReference type="AlphaFoldDB" id="B4N296"/>
<dbReference type="InParanoid" id="B4N296"/>
<feature type="region of interest" description="Disordered" evidence="4">
    <location>
        <begin position="220"/>
        <end position="268"/>
    </location>
</feature>
<protein>
    <recommendedName>
        <fullName evidence="5">ALMS motif domain-containing protein</fullName>
    </recommendedName>
</protein>
<evidence type="ECO:0000259" key="5">
    <source>
        <dbReference type="Pfam" id="PF15309"/>
    </source>
</evidence>
<feature type="compositionally biased region" description="Low complexity" evidence="4">
    <location>
        <begin position="69"/>
        <end position="83"/>
    </location>
</feature>
<accession>B4N296</accession>
<dbReference type="PANTHER" id="PTHR48125">
    <property type="entry name" value="LP07818P1"/>
    <property type="match status" value="1"/>
</dbReference>
<gene>
    <name evidence="6" type="primary">Dwil\GK16460</name>
    <name evidence="6" type="ORF">Dwil_GK16460</name>
</gene>